<dbReference type="Gramene" id="TRITD1Bv1G194760.2">
    <property type="protein sequence ID" value="TRITD1Bv1G194760.2"/>
    <property type="gene ID" value="TRITD1Bv1G194760"/>
</dbReference>
<dbReference type="PANTHER" id="PTHR47372:SF11">
    <property type="entry name" value="RE19971P"/>
    <property type="match status" value="1"/>
</dbReference>
<feature type="compositionally biased region" description="Basic and acidic residues" evidence="2">
    <location>
        <begin position="151"/>
        <end position="171"/>
    </location>
</feature>
<gene>
    <name evidence="3" type="ORF">TRITD_1Bv1G194760</name>
</gene>
<evidence type="ECO:0000256" key="1">
    <source>
        <dbReference type="ARBA" id="ARBA00010753"/>
    </source>
</evidence>
<feature type="compositionally biased region" description="Basic and acidic residues" evidence="2">
    <location>
        <begin position="239"/>
        <end position="248"/>
    </location>
</feature>
<keyword evidence="4" id="KW-1185">Reference proteome</keyword>
<feature type="region of interest" description="Disordered" evidence="2">
    <location>
        <begin position="76"/>
        <end position="200"/>
    </location>
</feature>
<dbReference type="AlphaFoldDB" id="A0A9R0VBF4"/>
<feature type="compositionally biased region" description="Basic and acidic residues" evidence="2">
    <location>
        <begin position="134"/>
        <end position="143"/>
    </location>
</feature>
<dbReference type="GO" id="GO:0005634">
    <property type="term" value="C:nucleus"/>
    <property type="evidence" value="ECO:0007669"/>
    <property type="project" value="TreeGrafter"/>
</dbReference>
<accession>A0A9R0VBF4</accession>
<evidence type="ECO:0000313" key="4">
    <source>
        <dbReference type="Proteomes" id="UP000324705"/>
    </source>
</evidence>
<dbReference type="EMBL" id="LT934112">
    <property type="protein sequence ID" value="VAH21812.1"/>
    <property type="molecule type" value="Genomic_DNA"/>
</dbReference>
<feature type="compositionally biased region" description="Basic and acidic residues" evidence="2">
    <location>
        <begin position="116"/>
        <end position="127"/>
    </location>
</feature>
<name>A0A9R0VBF4_TRITD</name>
<evidence type="ECO:0000256" key="2">
    <source>
        <dbReference type="SAM" id="MobiDB-lite"/>
    </source>
</evidence>
<protein>
    <submittedName>
        <fullName evidence="3">Uncharacterized protein</fullName>
    </submittedName>
</protein>
<dbReference type="PANTHER" id="PTHR47372">
    <property type="entry name" value="DAUER UP-REGULATED-RELATED"/>
    <property type="match status" value="1"/>
</dbReference>
<dbReference type="Proteomes" id="UP000324705">
    <property type="component" value="Chromosome 1B"/>
</dbReference>
<feature type="region of interest" description="Disordered" evidence="2">
    <location>
        <begin position="224"/>
        <end position="248"/>
    </location>
</feature>
<comment type="similarity">
    <text evidence="1">Belongs to the LEA type 4 family.</text>
</comment>
<feature type="region of interest" description="Disordered" evidence="2">
    <location>
        <begin position="35"/>
        <end position="58"/>
    </location>
</feature>
<reference evidence="3 4" key="1">
    <citation type="submission" date="2017-09" db="EMBL/GenBank/DDBJ databases">
        <authorList>
            <consortium name="International Durum Wheat Genome Sequencing Consortium (IDWGSC)"/>
            <person name="Milanesi L."/>
        </authorList>
    </citation>
    <scope>NUCLEOTIDE SEQUENCE [LARGE SCALE GENOMIC DNA]</scope>
    <source>
        <strain evidence="4">cv. Svevo</strain>
    </source>
</reference>
<feature type="compositionally biased region" description="Polar residues" evidence="2">
    <location>
        <begin position="172"/>
        <end position="190"/>
    </location>
</feature>
<sequence length="248" mass="26061">MGERSSFAKLLSIRGGLAATAARRVPLLLPINATGSNLLSNTHKQSIDSSKPELSNTSSEIYSDFTSCLLVREKSREEKMASNQNQASYAAGETKARTEEKTGQMMDKAGQATEATKQKAGEAKDKTAQTAQAAKDRAAESKDQTGSFLGEKTEAAKQKAAEATDAAKQKASETAQYAQERSSDAAQYTKESAVAGKDKTGSVLQQAGETVVSAVVGAKDAVANTLGMGGDNTNTAKDSTTEKITRDH</sequence>
<evidence type="ECO:0000313" key="3">
    <source>
        <dbReference type="EMBL" id="VAH21812.1"/>
    </source>
</evidence>
<organism evidence="3 4">
    <name type="scientific">Triticum turgidum subsp. durum</name>
    <name type="common">Durum wheat</name>
    <name type="synonym">Triticum durum</name>
    <dbReference type="NCBI Taxonomy" id="4567"/>
    <lineage>
        <taxon>Eukaryota</taxon>
        <taxon>Viridiplantae</taxon>
        <taxon>Streptophyta</taxon>
        <taxon>Embryophyta</taxon>
        <taxon>Tracheophyta</taxon>
        <taxon>Spermatophyta</taxon>
        <taxon>Magnoliopsida</taxon>
        <taxon>Liliopsida</taxon>
        <taxon>Poales</taxon>
        <taxon>Poaceae</taxon>
        <taxon>BOP clade</taxon>
        <taxon>Pooideae</taxon>
        <taxon>Triticodae</taxon>
        <taxon>Triticeae</taxon>
        <taxon>Triticinae</taxon>
        <taxon>Triticum</taxon>
    </lineage>
</organism>
<dbReference type="OMA" id="ETTKSAM"/>
<proteinExistence type="inferred from homology"/>